<evidence type="ECO:0000313" key="3">
    <source>
        <dbReference type="EMBL" id="KEY71908.1"/>
    </source>
</evidence>
<reference evidence="3 4" key="1">
    <citation type="journal article" date="2014" name="BMC Genomics">
        <title>Comparative genome sequencing reveals chemotype-specific gene clusters in the toxigenic black mold Stachybotrys.</title>
        <authorList>
            <person name="Semeiks J."/>
            <person name="Borek D."/>
            <person name="Otwinowski Z."/>
            <person name="Grishin N.V."/>
        </authorList>
    </citation>
    <scope>NUCLEOTIDE SEQUENCE [LARGE SCALE GENOMIC DNA]</scope>
    <source>
        <strain evidence="4">CBS 109288 / IBT 7711</strain>
    </source>
</reference>
<name>A0A084B2X9_STACB</name>
<gene>
    <name evidence="3" type="ORF">S7711_09114</name>
</gene>
<dbReference type="GO" id="GO:0003677">
    <property type="term" value="F:DNA binding"/>
    <property type="evidence" value="ECO:0007669"/>
    <property type="project" value="InterPro"/>
</dbReference>
<dbReference type="Pfam" id="PF04082">
    <property type="entry name" value="Fungal_trans"/>
    <property type="match status" value="1"/>
</dbReference>
<evidence type="ECO:0000259" key="2">
    <source>
        <dbReference type="SMART" id="SM00906"/>
    </source>
</evidence>
<dbReference type="GO" id="GO:0003700">
    <property type="term" value="F:DNA-binding transcription factor activity"/>
    <property type="evidence" value="ECO:0007669"/>
    <property type="project" value="InterPro"/>
</dbReference>
<dbReference type="PANTHER" id="PTHR46910">
    <property type="entry name" value="TRANSCRIPTION FACTOR PDR1"/>
    <property type="match status" value="1"/>
</dbReference>
<dbReference type="GO" id="GO:0006351">
    <property type="term" value="P:DNA-templated transcription"/>
    <property type="evidence" value="ECO:0007669"/>
    <property type="project" value="InterPro"/>
</dbReference>
<feature type="domain" description="Xylanolytic transcriptional activator regulatory" evidence="2">
    <location>
        <begin position="252"/>
        <end position="325"/>
    </location>
</feature>
<dbReference type="InterPro" id="IPR007219">
    <property type="entry name" value="XnlR_reg_dom"/>
</dbReference>
<organism evidence="3 4">
    <name type="scientific">Stachybotrys chartarum (strain CBS 109288 / IBT 7711)</name>
    <name type="common">Toxic black mold</name>
    <name type="synonym">Stilbospora chartarum</name>
    <dbReference type="NCBI Taxonomy" id="1280523"/>
    <lineage>
        <taxon>Eukaryota</taxon>
        <taxon>Fungi</taxon>
        <taxon>Dikarya</taxon>
        <taxon>Ascomycota</taxon>
        <taxon>Pezizomycotina</taxon>
        <taxon>Sordariomycetes</taxon>
        <taxon>Hypocreomycetidae</taxon>
        <taxon>Hypocreales</taxon>
        <taxon>Stachybotryaceae</taxon>
        <taxon>Stachybotrys</taxon>
    </lineage>
</organism>
<keyword evidence="1" id="KW-0539">Nucleus</keyword>
<dbReference type="SMART" id="SM00906">
    <property type="entry name" value="Fungal_trans"/>
    <property type="match status" value="1"/>
</dbReference>
<evidence type="ECO:0000256" key="1">
    <source>
        <dbReference type="ARBA" id="ARBA00023242"/>
    </source>
</evidence>
<dbReference type="AlphaFoldDB" id="A0A084B2X9"/>
<evidence type="ECO:0000313" key="4">
    <source>
        <dbReference type="Proteomes" id="UP000028045"/>
    </source>
</evidence>
<proteinExistence type="predicted"/>
<dbReference type="CDD" id="cd12148">
    <property type="entry name" value="fungal_TF_MHR"/>
    <property type="match status" value="1"/>
</dbReference>
<dbReference type="OrthoDB" id="3266505at2759"/>
<dbReference type="GO" id="GO:0008270">
    <property type="term" value="F:zinc ion binding"/>
    <property type="evidence" value="ECO:0007669"/>
    <property type="project" value="InterPro"/>
</dbReference>
<dbReference type="Proteomes" id="UP000028045">
    <property type="component" value="Unassembled WGS sequence"/>
</dbReference>
<dbReference type="EMBL" id="KL648116">
    <property type="protein sequence ID" value="KEY71908.1"/>
    <property type="molecule type" value="Genomic_DNA"/>
</dbReference>
<sequence length="643" mass="70981">MAGDKVLVLCATGPAGIILLYCIRADGRVYSNDFEMEADSLESPVPRRRNTTRTANHIQVLEERLRGVESLLRTCLPSTVIKDAGKDDIPSKAKRRNPGFHIVSGRLRKAGKIQFIWVSKFHSSDIKGTKYDAVTHEPAGSWLVLEDVSKFWPLLDAKLLLVMMHEQNIAGLDNYYQDPPRWATVNAFLALGIQWKAASNAIGDLFPVSWAYFKNAFSIFSQLIVQGKDLRACLAVLLMALFMHGTGDMRAASSLIAAAAHLLQVVGLYRRDCNLDMGFEEAEENRRVFWMIHIISNDIALKSGLPAPSSDDHIGIELPTQAPPNDMTLPGTNLLRFMAQLSIIQSKVLKELYAAKPSRQSLDVYLSNVARLDHQLEDWKTALPPELQPMSDIALSDPALEPSITHLHLAYYATAWKLRNATPHRERELGLNDELMQDASLRHELLNIQWLSPSPLNGARASVLLALHATSLPPFPQLWQTLSYTISAALVLVAGILHNPLSQDTQLNADILRRFVSHLKFLNAQGEYDLRNVLTGISKLYELSLYALSASHDNLMTGGPESGGAGQTGLGEQCEHIRAGLGEAGDLMHVSLGLMGNMPHLCANAAKIFSNLFGMSWTSADGFGPFVPAMLQPSHYDFVFGPR</sequence>
<dbReference type="PANTHER" id="PTHR46910:SF25">
    <property type="entry name" value="ABC-TRANSPORTER-REGULATING TRANSCRIPTION FACTOR"/>
    <property type="match status" value="1"/>
</dbReference>
<dbReference type="InterPro" id="IPR050987">
    <property type="entry name" value="AtrR-like"/>
</dbReference>
<accession>A0A084B2X9</accession>
<keyword evidence="4" id="KW-1185">Reference proteome</keyword>
<dbReference type="HOGENOM" id="CLU_011099_3_1_1"/>
<protein>
    <recommendedName>
        <fullName evidence="2">Xylanolytic transcriptional activator regulatory domain-containing protein</fullName>
    </recommendedName>
</protein>